<evidence type="ECO:0000256" key="1">
    <source>
        <dbReference type="ARBA" id="ARBA00009437"/>
    </source>
</evidence>
<proteinExistence type="inferred from homology"/>
<dbReference type="PROSITE" id="PS50931">
    <property type="entry name" value="HTH_LYSR"/>
    <property type="match status" value="1"/>
</dbReference>
<reference evidence="6" key="1">
    <citation type="submission" date="2022-04" db="EMBL/GenBank/DDBJ databases">
        <title>Complete genome sequences of Ezakiella coagulans and Fenollaria massiliensis.</title>
        <authorList>
            <person name="France M.T."/>
            <person name="Clifford J."/>
            <person name="Narina S."/>
            <person name="Rutt L."/>
            <person name="Ravel J."/>
        </authorList>
    </citation>
    <scope>NUCLEOTIDE SEQUENCE</scope>
    <source>
        <strain evidence="6">C0061C2</strain>
    </source>
</reference>
<dbReference type="RefSeq" id="WP_249242460.1">
    <property type="nucleotide sequence ID" value="NZ_CP096649.1"/>
</dbReference>
<evidence type="ECO:0000259" key="5">
    <source>
        <dbReference type="PROSITE" id="PS50931"/>
    </source>
</evidence>
<dbReference type="KEGG" id="fms:M1R53_06670"/>
<evidence type="ECO:0000256" key="3">
    <source>
        <dbReference type="ARBA" id="ARBA00023125"/>
    </source>
</evidence>
<dbReference type="Gene3D" id="1.10.10.10">
    <property type="entry name" value="Winged helix-like DNA-binding domain superfamily/Winged helix DNA-binding domain"/>
    <property type="match status" value="1"/>
</dbReference>
<dbReference type="InterPro" id="IPR005119">
    <property type="entry name" value="LysR_subst-bd"/>
</dbReference>
<dbReference type="EMBL" id="CP096649">
    <property type="protein sequence ID" value="UQK58918.1"/>
    <property type="molecule type" value="Genomic_DNA"/>
</dbReference>
<dbReference type="GO" id="GO:0000976">
    <property type="term" value="F:transcription cis-regulatory region binding"/>
    <property type="evidence" value="ECO:0007669"/>
    <property type="project" value="TreeGrafter"/>
</dbReference>
<comment type="similarity">
    <text evidence="1">Belongs to the LysR transcriptional regulatory family.</text>
</comment>
<protein>
    <submittedName>
        <fullName evidence="6">Selenium metabolism-associated LysR family transcriptional regulator</fullName>
    </submittedName>
</protein>
<keyword evidence="7" id="KW-1185">Reference proteome</keyword>
<dbReference type="NCBIfam" id="NF040786">
    <property type="entry name" value="LysR_Sec_metab"/>
    <property type="match status" value="1"/>
</dbReference>
<dbReference type="InterPro" id="IPR000847">
    <property type="entry name" value="LysR_HTH_N"/>
</dbReference>
<gene>
    <name evidence="6" type="ORF">M1R53_06670</name>
</gene>
<dbReference type="PRINTS" id="PR00039">
    <property type="entry name" value="HTHLYSR"/>
</dbReference>
<dbReference type="InterPro" id="IPR047788">
    <property type="entry name" value="LysR-like_Sec_metab"/>
</dbReference>
<feature type="domain" description="HTH lysR-type" evidence="5">
    <location>
        <begin position="1"/>
        <end position="60"/>
    </location>
</feature>
<dbReference type="GO" id="GO:0003700">
    <property type="term" value="F:DNA-binding transcription factor activity"/>
    <property type="evidence" value="ECO:0007669"/>
    <property type="project" value="InterPro"/>
</dbReference>
<keyword evidence="2" id="KW-0805">Transcription regulation</keyword>
<dbReference type="InterPro" id="IPR036390">
    <property type="entry name" value="WH_DNA-bd_sf"/>
</dbReference>
<dbReference type="PANTHER" id="PTHR30126:SF64">
    <property type="entry name" value="HTH-TYPE TRANSCRIPTIONAL REGULATOR CITR"/>
    <property type="match status" value="1"/>
</dbReference>
<dbReference type="AlphaFoldDB" id="A0A9E7DJ62"/>
<dbReference type="SUPFAM" id="SSF46785">
    <property type="entry name" value="Winged helix' DNA-binding domain"/>
    <property type="match status" value="1"/>
</dbReference>
<name>A0A9E7DJ62_9FIRM</name>
<dbReference type="Pfam" id="PF03466">
    <property type="entry name" value="LysR_substrate"/>
    <property type="match status" value="1"/>
</dbReference>
<evidence type="ECO:0000256" key="2">
    <source>
        <dbReference type="ARBA" id="ARBA00023015"/>
    </source>
</evidence>
<organism evidence="6 7">
    <name type="scientific">Fenollaria massiliensis</name>
    <dbReference type="NCBI Taxonomy" id="938288"/>
    <lineage>
        <taxon>Bacteria</taxon>
        <taxon>Bacillati</taxon>
        <taxon>Bacillota</taxon>
        <taxon>Clostridia</taxon>
        <taxon>Eubacteriales</taxon>
        <taxon>Fenollaria</taxon>
    </lineage>
</organism>
<dbReference type="Pfam" id="PF00126">
    <property type="entry name" value="HTH_1"/>
    <property type="match status" value="1"/>
</dbReference>
<dbReference type="Proteomes" id="UP000831151">
    <property type="component" value="Chromosome"/>
</dbReference>
<accession>A0A9E7DJ62</accession>
<dbReference type="SUPFAM" id="SSF53850">
    <property type="entry name" value="Periplasmic binding protein-like II"/>
    <property type="match status" value="1"/>
</dbReference>
<dbReference type="PANTHER" id="PTHR30126">
    <property type="entry name" value="HTH-TYPE TRANSCRIPTIONAL REGULATOR"/>
    <property type="match status" value="1"/>
</dbReference>
<dbReference type="Gene3D" id="3.40.190.10">
    <property type="entry name" value="Periplasmic binding protein-like II"/>
    <property type="match status" value="2"/>
</dbReference>
<dbReference type="FunFam" id="1.10.10.10:FF:000001">
    <property type="entry name" value="LysR family transcriptional regulator"/>
    <property type="match status" value="1"/>
</dbReference>
<evidence type="ECO:0000313" key="6">
    <source>
        <dbReference type="EMBL" id="UQK58918.1"/>
    </source>
</evidence>
<evidence type="ECO:0000313" key="7">
    <source>
        <dbReference type="Proteomes" id="UP000831151"/>
    </source>
</evidence>
<evidence type="ECO:0000256" key="4">
    <source>
        <dbReference type="ARBA" id="ARBA00023163"/>
    </source>
</evidence>
<sequence length="302" mass="34619">MDIRQIETFVEVVRLESFSKAAEKLFITQPTVSNHITALEKEVGSELIDRSGRLFRVTPTGRILYEHAEKIIDQINNAKYEIDAYDQGLQGKISILSSSIPREYILPDLIKSFLNEHPKISFSLQGSDSKEAIKKIISYENDFAIVGKMTGNPKLDFVKLVKDTSVLIVPNEKFENLKNGDSVKFEDILDEDFILREYGSASLETIINAIYQSSKDARKLRIVGTCDDNESIKSLVSKGVGLSFMNKIAIERDIKENRFKYLNIKGVNFSRDFYFLYHREKPLSPLGKRFKDFVLDYVKKHK</sequence>
<keyword evidence="3" id="KW-0238">DNA-binding</keyword>
<keyword evidence="4" id="KW-0804">Transcription</keyword>
<dbReference type="InterPro" id="IPR036388">
    <property type="entry name" value="WH-like_DNA-bd_sf"/>
</dbReference>